<dbReference type="PANTHER" id="PTHR40031:SF1">
    <property type="entry name" value="MEMBRANE-BOUND METAL-DEPENDENT HYDROLASE"/>
    <property type="match status" value="1"/>
</dbReference>
<dbReference type="Proteomes" id="UP001142810">
    <property type="component" value="Unassembled WGS sequence"/>
</dbReference>
<keyword evidence="1" id="KW-0812">Transmembrane</keyword>
<dbReference type="PANTHER" id="PTHR40031">
    <property type="entry name" value="HYPOTHETICAL MEMBRANE SPANNING PROTEIN"/>
    <property type="match status" value="1"/>
</dbReference>
<dbReference type="EMBL" id="JAPFRD010000013">
    <property type="protein sequence ID" value="MCW8109730.1"/>
    <property type="molecule type" value="Genomic_DNA"/>
</dbReference>
<feature type="transmembrane region" description="Helical" evidence="1">
    <location>
        <begin position="124"/>
        <end position="149"/>
    </location>
</feature>
<feature type="transmembrane region" description="Helical" evidence="1">
    <location>
        <begin position="60"/>
        <end position="83"/>
    </location>
</feature>
<keyword evidence="1" id="KW-0472">Membrane</keyword>
<comment type="caution">
    <text evidence="2">The sequence shown here is derived from an EMBL/GenBank/DDBJ whole genome shotgun (WGS) entry which is preliminary data.</text>
</comment>
<keyword evidence="3" id="KW-1185">Reference proteome</keyword>
<dbReference type="RefSeq" id="WP_265618586.1">
    <property type="nucleotide sequence ID" value="NZ_JAPFRD010000013.1"/>
</dbReference>
<gene>
    <name evidence="2" type="ORF">OPS25_14585</name>
</gene>
<sequence>MDPVTQGALGATAALLFCKQSSKLKRAAFIGCAGGMAPDLDIFFQSSQDPLLALELHRQFTHALIFIPFGGFVVALCLWGLFFRQVAFKSIYWCATAGYATHALLDSCTSYGTQLLWPFSDLRIAWDIVGIIDFFITLPLLSGIFLTIWLKRKGYIYLAIGSLVAYLCLGALQHQRAVNETIAIARQQGHTPVHIKAMPTIGNVIVWRTLYEADHYYYVNAVAVPIIGNPRIYTGPRVKRLQMERDFPKIPLHSVQFNDVARFRWFADDWLVIDPHDPDRIVDLRYSAKVEGIKPLWGIQLNAATPDQHVQYVESFPTRNRKIIPLDKIFD</sequence>
<dbReference type="Pfam" id="PF04307">
    <property type="entry name" value="YdjM"/>
    <property type="match status" value="1"/>
</dbReference>
<dbReference type="GO" id="GO:0016787">
    <property type="term" value="F:hydrolase activity"/>
    <property type="evidence" value="ECO:0007669"/>
    <property type="project" value="UniProtKB-KW"/>
</dbReference>
<accession>A0ABT3PAK2</accession>
<keyword evidence="2" id="KW-0378">Hydrolase</keyword>
<name>A0ABT3PAK2_9ALTE</name>
<evidence type="ECO:0000313" key="3">
    <source>
        <dbReference type="Proteomes" id="UP001142810"/>
    </source>
</evidence>
<protein>
    <submittedName>
        <fullName evidence="2">Metal-dependent hydrolase</fullName>
    </submittedName>
</protein>
<reference evidence="2" key="1">
    <citation type="submission" date="2022-11" db="EMBL/GenBank/DDBJ databases">
        <title>Alteromonas sp. nov., isolated from sea water of the Qingdao.</title>
        <authorList>
            <person name="Wang Q."/>
        </authorList>
    </citation>
    <scope>NUCLEOTIDE SEQUENCE</scope>
    <source>
        <strain evidence="2">ASW11-7</strain>
    </source>
</reference>
<feature type="transmembrane region" description="Helical" evidence="1">
    <location>
        <begin position="155"/>
        <end position="172"/>
    </location>
</feature>
<proteinExistence type="predicted"/>
<dbReference type="InterPro" id="IPR007404">
    <property type="entry name" value="YdjM-like"/>
</dbReference>
<keyword evidence="1" id="KW-1133">Transmembrane helix</keyword>
<organism evidence="2 3">
    <name type="scientific">Alteromonas aquimaris</name>
    <dbReference type="NCBI Taxonomy" id="2998417"/>
    <lineage>
        <taxon>Bacteria</taxon>
        <taxon>Pseudomonadati</taxon>
        <taxon>Pseudomonadota</taxon>
        <taxon>Gammaproteobacteria</taxon>
        <taxon>Alteromonadales</taxon>
        <taxon>Alteromonadaceae</taxon>
        <taxon>Alteromonas/Salinimonas group</taxon>
        <taxon>Alteromonas</taxon>
    </lineage>
</organism>
<dbReference type="InterPro" id="IPR053170">
    <property type="entry name" value="Transcription_regulator"/>
</dbReference>
<evidence type="ECO:0000256" key="1">
    <source>
        <dbReference type="SAM" id="Phobius"/>
    </source>
</evidence>
<evidence type="ECO:0000313" key="2">
    <source>
        <dbReference type="EMBL" id="MCW8109730.1"/>
    </source>
</evidence>